<protein>
    <submittedName>
        <fullName evidence="1">Uncharacterized protein</fullName>
    </submittedName>
</protein>
<evidence type="ECO:0000313" key="1">
    <source>
        <dbReference type="EMBL" id="DAF84905.1"/>
    </source>
</evidence>
<reference evidence="1" key="1">
    <citation type="journal article" date="2021" name="Proc. Natl. Acad. Sci. U.S.A.">
        <title>A Catalog of Tens of Thousands of Viruses from Human Metagenomes Reveals Hidden Associations with Chronic Diseases.</title>
        <authorList>
            <person name="Tisza M.J."/>
            <person name="Buck C.B."/>
        </authorList>
    </citation>
    <scope>NUCLEOTIDE SEQUENCE</scope>
    <source>
        <strain evidence="1">Ctdjy6</strain>
    </source>
</reference>
<dbReference type="EMBL" id="BK015912">
    <property type="protein sequence ID" value="DAF84905.1"/>
    <property type="molecule type" value="Genomic_DNA"/>
</dbReference>
<proteinExistence type="predicted"/>
<accession>A0A8S5TRS4</accession>
<name>A0A8S5TRS4_9CAUD</name>
<sequence length="31" mass="3514">MEYALYKGEKFITCGTIKEISDELGISEKNC</sequence>
<organism evidence="1">
    <name type="scientific">Siphoviridae sp. ctdjy6</name>
    <dbReference type="NCBI Taxonomy" id="2825584"/>
    <lineage>
        <taxon>Viruses</taxon>
        <taxon>Duplodnaviria</taxon>
        <taxon>Heunggongvirae</taxon>
        <taxon>Uroviricota</taxon>
        <taxon>Caudoviricetes</taxon>
    </lineage>
</organism>